<gene>
    <name evidence="2" type="ORF">LO55_5006</name>
</gene>
<evidence type="ECO:0000256" key="1">
    <source>
        <dbReference type="SAM" id="Phobius"/>
    </source>
</evidence>
<reference evidence="2 3" key="1">
    <citation type="submission" date="2014-10" db="EMBL/GenBank/DDBJ databases">
        <authorList>
            <person name="Seo M.-J."/>
            <person name="Seok Y.J."/>
            <person name="Cha I.-T."/>
        </authorList>
    </citation>
    <scope>NUCLEOTIDE SEQUENCE [LARGE SCALE GENOMIC DNA]</scope>
    <source>
        <strain evidence="2 3">NEU</strain>
    </source>
</reference>
<name>A0A1S2NE18_9BURK</name>
<keyword evidence="1" id="KW-0812">Transmembrane</keyword>
<evidence type="ECO:0008006" key="4">
    <source>
        <dbReference type="Google" id="ProtNLM"/>
    </source>
</evidence>
<dbReference type="AlphaFoldDB" id="A0A1S2NE18"/>
<dbReference type="EMBL" id="JRYB01000001">
    <property type="protein sequence ID" value="OIJ43317.1"/>
    <property type="molecule type" value="Genomic_DNA"/>
</dbReference>
<feature type="transmembrane region" description="Helical" evidence="1">
    <location>
        <begin position="27"/>
        <end position="46"/>
    </location>
</feature>
<comment type="caution">
    <text evidence="2">The sequence shown here is derived from an EMBL/GenBank/DDBJ whole genome shotgun (WGS) entry which is preliminary data.</text>
</comment>
<sequence length="81" mass="8763">MKITPPEMGSYAGGAVAIGTSLTLTQVGIIVGIVTALLTFGLNAWYTSQKNAREKRLADLEQREREVRLAQLQAQACEVKS</sequence>
<dbReference type="RefSeq" id="WP_071363494.1">
    <property type="nucleotide sequence ID" value="NZ_JRYB01000001.1"/>
</dbReference>
<evidence type="ECO:0000313" key="2">
    <source>
        <dbReference type="EMBL" id="OIJ43317.1"/>
    </source>
</evidence>
<dbReference type="Proteomes" id="UP000180246">
    <property type="component" value="Unassembled WGS sequence"/>
</dbReference>
<keyword evidence="1" id="KW-1133">Transmembrane helix</keyword>
<accession>A0A1S2NE18</accession>
<protein>
    <recommendedName>
        <fullName evidence="4">Holin</fullName>
    </recommendedName>
</protein>
<keyword evidence="1" id="KW-0472">Membrane</keyword>
<evidence type="ECO:0000313" key="3">
    <source>
        <dbReference type="Proteomes" id="UP000180246"/>
    </source>
</evidence>
<proteinExistence type="predicted"/>
<organism evidence="2 3">
    <name type="scientific">Massilia timonae</name>
    <dbReference type="NCBI Taxonomy" id="47229"/>
    <lineage>
        <taxon>Bacteria</taxon>
        <taxon>Pseudomonadati</taxon>
        <taxon>Pseudomonadota</taxon>
        <taxon>Betaproteobacteria</taxon>
        <taxon>Burkholderiales</taxon>
        <taxon>Oxalobacteraceae</taxon>
        <taxon>Telluria group</taxon>
        <taxon>Massilia</taxon>
    </lineage>
</organism>